<evidence type="ECO:0000313" key="3">
    <source>
        <dbReference type="Proteomes" id="UP000324222"/>
    </source>
</evidence>
<sequence>MAPHRRLTTVRALSHHQRSQHRRITGPAPVRRATAHCPSRFDPPLDSPRRTASTSSPPSMTYGEGASPFSEAAACLTTTTTTNTVTFSIVCTTSLLPPLARHFP</sequence>
<proteinExistence type="predicted"/>
<dbReference type="EMBL" id="VSRR010001829">
    <property type="protein sequence ID" value="MPC27948.1"/>
    <property type="molecule type" value="Genomic_DNA"/>
</dbReference>
<name>A0A5B7E2G4_PORTR</name>
<protein>
    <submittedName>
        <fullName evidence="2">Uncharacterized protein</fullName>
    </submittedName>
</protein>
<keyword evidence="3" id="KW-1185">Reference proteome</keyword>
<dbReference type="Proteomes" id="UP000324222">
    <property type="component" value="Unassembled WGS sequence"/>
</dbReference>
<dbReference type="AlphaFoldDB" id="A0A5B7E2G4"/>
<comment type="caution">
    <text evidence="2">The sequence shown here is derived from an EMBL/GenBank/DDBJ whole genome shotgun (WGS) entry which is preliminary data.</text>
</comment>
<feature type="region of interest" description="Disordered" evidence="1">
    <location>
        <begin position="1"/>
        <end position="66"/>
    </location>
</feature>
<feature type="compositionally biased region" description="Low complexity" evidence="1">
    <location>
        <begin position="50"/>
        <end position="59"/>
    </location>
</feature>
<accession>A0A5B7E2G4</accession>
<reference evidence="2 3" key="1">
    <citation type="submission" date="2019-05" db="EMBL/GenBank/DDBJ databases">
        <title>Another draft genome of Portunus trituberculatus and its Hox gene families provides insights of decapod evolution.</title>
        <authorList>
            <person name="Jeong J.-H."/>
            <person name="Song I."/>
            <person name="Kim S."/>
            <person name="Choi T."/>
            <person name="Kim D."/>
            <person name="Ryu S."/>
            <person name="Kim W."/>
        </authorList>
    </citation>
    <scope>NUCLEOTIDE SEQUENCE [LARGE SCALE GENOMIC DNA]</scope>
    <source>
        <tissue evidence="2">Muscle</tissue>
    </source>
</reference>
<organism evidence="2 3">
    <name type="scientific">Portunus trituberculatus</name>
    <name type="common">Swimming crab</name>
    <name type="synonym">Neptunus trituberculatus</name>
    <dbReference type="NCBI Taxonomy" id="210409"/>
    <lineage>
        <taxon>Eukaryota</taxon>
        <taxon>Metazoa</taxon>
        <taxon>Ecdysozoa</taxon>
        <taxon>Arthropoda</taxon>
        <taxon>Crustacea</taxon>
        <taxon>Multicrustacea</taxon>
        <taxon>Malacostraca</taxon>
        <taxon>Eumalacostraca</taxon>
        <taxon>Eucarida</taxon>
        <taxon>Decapoda</taxon>
        <taxon>Pleocyemata</taxon>
        <taxon>Brachyura</taxon>
        <taxon>Eubrachyura</taxon>
        <taxon>Portunoidea</taxon>
        <taxon>Portunidae</taxon>
        <taxon>Portuninae</taxon>
        <taxon>Portunus</taxon>
    </lineage>
</organism>
<evidence type="ECO:0000313" key="2">
    <source>
        <dbReference type="EMBL" id="MPC27948.1"/>
    </source>
</evidence>
<feature type="compositionally biased region" description="Basic residues" evidence="1">
    <location>
        <begin position="1"/>
        <end position="24"/>
    </location>
</feature>
<evidence type="ECO:0000256" key="1">
    <source>
        <dbReference type="SAM" id="MobiDB-lite"/>
    </source>
</evidence>
<gene>
    <name evidence="2" type="ORF">E2C01_021140</name>
</gene>